<dbReference type="RefSeq" id="WP_020370777.1">
    <property type="nucleotide sequence ID" value="NZ_APJW01000001.1"/>
</dbReference>
<dbReference type="InterPro" id="IPR013563">
    <property type="entry name" value="Oligopep_ABC_C"/>
</dbReference>
<dbReference type="EMBL" id="APJW01000001">
    <property type="protein sequence ID" value="EQM62868.1"/>
    <property type="molecule type" value="Genomic_DNA"/>
</dbReference>
<feature type="domain" description="ABC transporter" evidence="5">
    <location>
        <begin position="8"/>
        <end position="258"/>
    </location>
</feature>
<dbReference type="PROSITE" id="PS50893">
    <property type="entry name" value="ABC_TRANSPORTER_2"/>
    <property type="match status" value="1"/>
</dbReference>
<evidence type="ECO:0000313" key="6">
    <source>
        <dbReference type="EMBL" id="EQM62868.1"/>
    </source>
</evidence>
<comment type="caution">
    <text evidence="6">The sequence shown here is derived from an EMBL/GenBank/DDBJ whole genome shotgun (WGS) entry which is preliminary data.</text>
</comment>
<reference evidence="6 7" key="1">
    <citation type="submission" date="2013-07" db="EMBL/GenBank/DDBJ databases">
        <title>Isolation of a new Chlamydia species from the feral Sacred Ibis (Threskiornis aethiopicus): Chlamydia ibidis.</title>
        <authorList>
            <person name="Vorimore F."/>
            <person name="Hsia R.-C."/>
            <person name="Huot-Creasy H."/>
            <person name="Bastian S."/>
            <person name="Deruyter L."/>
            <person name="Passet A."/>
            <person name="Sachse K."/>
            <person name="Bavoil P."/>
            <person name="Myers G."/>
            <person name="Laroucau K."/>
        </authorList>
    </citation>
    <scope>NUCLEOTIDE SEQUENCE [LARGE SCALE GENOMIC DNA]</scope>
    <source>
        <strain evidence="6 7">10-1398/6</strain>
    </source>
</reference>
<dbReference type="Proteomes" id="UP000016064">
    <property type="component" value="Unassembled WGS sequence"/>
</dbReference>
<dbReference type="PANTHER" id="PTHR43776">
    <property type="entry name" value="TRANSPORT ATP-BINDING PROTEIN"/>
    <property type="match status" value="1"/>
</dbReference>
<protein>
    <submittedName>
        <fullName evidence="6">ABC transporter family protein</fullName>
    </submittedName>
</protein>
<evidence type="ECO:0000256" key="3">
    <source>
        <dbReference type="ARBA" id="ARBA00022741"/>
    </source>
</evidence>
<dbReference type="Pfam" id="PF08352">
    <property type="entry name" value="oligo_HPY"/>
    <property type="match status" value="1"/>
</dbReference>
<accession>A0ABN0N008</accession>
<dbReference type="CDD" id="cd03257">
    <property type="entry name" value="ABC_NikE_OppD_transporters"/>
    <property type="match status" value="1"/>
</dbReference>
<keyword evidence="2" id="KW-0813">Transport</keyword>
<dbReference type="InterPro" id="IPR050319">
    <property type="entry name" value="ABC_transp_ATP-bind"/>
</dbReference>
<dbReference type="InterPro" id="IPR003439">
    <property type="entry name" value="ABC_transporter-like_ATP-bd"/>
</dbReference>
<evidence type="ECO:0000313" key="7">
    <source>
        <dbReference type="Proteomes" id="UP000016064"/>
    </source>
</evidence>
<keyword evidence="7" id="KW-1185">Reference proteome</keyword>
<dbReference type="InterPro" id="IPR017871">
    <property type="entry name" value="ABC_transporter-like_CS"/>
</dbReference>
<proteinExistence type="inferred from homology"/>
<dbReference type="SMART" id="SM00382">
    <property type="entry name" value="AAA"/>
    <property type="match status" value="1"/>
</dbReference>
<sequence length="280" mass="31448">MSNAFPLIQASNLCKHYYKRSLWFRKNNIATKAIDNISFSIPQGKIVGLIGESGSGKTTLALALSGLLSFTSGYLVFNQKTIKINSKEDLKYLRSHVRMVFQNPQASLNPRKTIFDTLGHSLLYHRLASKDEILSTVIQSLELVGLSSDYCYRYPHQLSGGQQQRVSIARALLGTPNLMICDEVVSALDLSMQAQILNTLAEVQNKLKLTYLFISHDLAVVRSFCSDLLIMYKGQLVETGPAERIFSDPQHPYTQMLLNSELSDTPDKRRSIINKPKIYS</sequence>
<dbReference type="Pfam" id="PF00005">
    <property type="entry name" value="ABC_tran"/>
    <property type="match status" value="1"/>
</dbReference>
<keyword evidence="4" id="KW-0067">ATP-binding</keyword>
<name>A0ABN0N008_9CHLA</name>
<dbReference type="PROSITE" id="PS00211">
    <property type="entry name" value="ABC_TRANSPORTER_1"/>
    <property type="match status" value="1"/>
</dbReference>
<evidence type="ECO:0000256" key="4">
    <source>
        <dbReference type="ARBA" id="ARBA00022840"/>
    </source>
</evidence>
<evidence type="ECO:0000259" key="5">
    <source>
        <dbReference type="PROSITE" id="PS50893"/>
    </source>
</evidence>
<dbReference type="InterPro" id="IPR027417">
    <property type="entry name" value="P-loop_NTPase"/>
</dbReference>
<organism evidence="6 7">
    <name type="scientific">Chlamydia ibidis 10-1398/6</name>
    <dbReference type="NCBI Taxonomy" id="1046581"/>
    <lineage>
        <taxon>Bacteria</taxon>
        <taxon>Pseudomonadati</taxon>
        <taxon>Chlamydiota</taxon>
        <taxon>Chlamydiia</taxon>
        <taxon>Chlamydiales</taxon>
        <taxon>Chlamydiaceae</taxon>
        <taxon>Chlamydia/Chlamydophila group</taxon>
        <taxon>Chlamydia</taxon>
    </lineage>
</organism>
<dbReference type="PANTHER" id="PTHR43776:SF7">
    <property type="entry name" value="D,D-DIPEPTIDE TRANSPORT ATP-BINDING PROTEIN DDPF-RELATED"/>
    <property type="match status" value="1"/>
</dbReference>
<evidence type="ECO:0000256" key="2">
    <source>
        <dbReference type="ARBA" id="ARBA00022448"/>
    </source>
</evidence>
<dbReference type="InterPro" id="IPR003593">
    <property type="entry name" value="AAA+_ATPase"/>
</dbReference>
<keyword evidence="3" id="KW-0547">Nucleotide-binding</keyword>
<gene>
    <name evidence="6" type="ORF">H359_0129</name>
</gene>
<dbReference type="SUPFAM" id="SSF52540">
    <property type="entry name" value="P-loop containing nucleoside triphosphate hydrolases"/>
    <property type="match status" value="1"/>
</dbReference>
<dbReference type="Gene3D" id="3.40.50.300">
    <property type="entry name" value="P-loop containing nucleotide triphosphate hydrolases"/>
    <property type="match status" value="1"/>
</dbReference>
<evidence type="ECO:0000256" key="1">
    <source>
        <dbReference type="ARBA" id="ARBA00005417"/>
    </source>
</evidence>
<comment type="similarity">
    <text evidence="1">Belongs to the ABC transporter superfamily.</text>
</comment>